<reference evidence="30" key="2">
    <citation type="submission" date="2021-02" db="UniProtKB">
        <authorList>
            <consortium name="EnsemblMetazoa"/>
        </authorList>
    </citation>
    <scope>IDENTIFICATION</scope>
    <source>
        <strain evidence="30">JHB</strain>
    </source>
</reference>
<feature type="chain" id="PRO_5014567029" description="Lysosome-associated membrane glycoprotein 5" evidence="26">
    <location>
        <begin position="21"/>
        <end position="313"/>
    </location>
</feature>
<feature type="domain" description="Lysosome-associated membrane glycoprotein 2-like luminal" evidence="27">
    <location>
        <begin position="98"/>
        <end position="234"/>
    </location>
</feature>
<dbReference type="Pfam" id="PF21222">
    <property type="entry name" value="Lamp2_2nd"/>
    <property type="match status" value="1"/>
</dbReference>
<proteinExistence type="inferred from homology"/>
<feature type="region of interest" description="Disordered" evidence="24">
    <location>
        <begin position="28"/>
        <end position="90"/>
    </location>
</feature>
<dbReference type="PANTHER" id="PTHR11506:SF35">
    <property type="entry name" value="LYSOSOME-ASSOCIATED MEMBRANE GLYCOPROTEIN 5"/>
    <property type="match status" value="1"/>
</dbReference>
<dbReference type="PRINTS" id="PR00336">
    <property type="entry name" value="LYSASSOCTDMP"/>
</dbReference>
<comment type="similarity">
    <text evidence="5 23">Belongs to the LAMP family.</text>
</comment>
<keyword evidence="16" id="KW-0966">Cell projection</keyword>
<feature type="signal peptide" evidence="26">
    <location>
        <begin position="1"/>
        <end position="20"/>
    </location>
</feature>
<feature type="disulfide bond" evidence="23">
    <location>
        <begin position="108"/>
        <end position="146"/>
    </location>
</feature>
<evidence type="ECO:0000256" key="25">
    <source>
        <dbReference type="SAM" id="Phobius"/>
    </source>
</evidence>
<evidence type="ECO:0000256" key="4">
    <source>
        <dbReference type="ARBA" id="ARBA00004279"/>
    </source>
</evidence>
<dbReference type="Proteomes" id="UP000002320">
    <property type="component" value="Unassembled WGS sequence"/>
</dbReference>
<sequence length="313" mass="33493">MKTLRNCMLVMAGLVVLCSAQKDGPVIIPTTEEPPATTTAAPTTTTAASTTTASTTAEPPHTTTPTPAPTTTAAPTTTSTAVPPTTTPVPEPDIGSWTYTNATTNQTCVLAQMALQLNVTYLDNADKPVHVLYDVPKDARVVNGSCAADSQFLLLTWNAISLAQNTLKVSFAYNKTEHEFALAGLSFFLNVYGEQFPNAKANQTLTLVNNQTLFKTPLDMSYHCNRVQLLNLTTVELPTTGAQSTVAVSKLQFEAFHSKHNAKFSIAKDCDAIDTPDIVPIAVGCALILLIVIVLIAYLVGRRSTRSRGYLSM</sequence>
<feature type="compositionally biased region" description="Low complexity" evidence="24">
    <location>
        <begin position="29"/>
        <end position="84"/>
    </location>
</feature>
<evidence type="ECO:0000256" key="18">
    <source>
        <dbReference type="ARBA" id="ARBA00029428"/>
    </source>
</evidence>
<dbReference type="OMA" id="CIMLQMA"/>
<dbReference type="Pfam" id="PF01299">
    <property type="entry name" value="Lamp2-like_luminal"/>
    <property type="match status" value="1"/>
</dbReference>
<dbReference type="PANTHER" id="PTHR11506">
    <property type="entry name" value="LYSOSOME-ASSOCIATED MEMBRANE GLYCOPROTEIN"/>
    <property type="match status" value="1"/>
</dbReference>
<evidence type="ECO:0000256" key="26">
    <source>
        <dbReference type="SAM" id="SignalP"/>
    </source>
</evidence>
<protein>
    <recommendedName>
        <fullName evidence="21">Lysosome-associated membrane glycoprotein 5</fullName>
    </recommendedName>
    <alternativeName>
        <fullName evidence="22">Lysosome-associated membrane protein 5</fullName>
    </alternativeName>
</protein>
<evidence type="ECO:0000256" key="7">
    <source>
        <dbReference type="ARBA" id="ARBA00022692"/>
    </source>
</evidence>
<dbReference type="InterPro" id="IPR048528">
    <property type="entry name" value="Lamp2-like_luminal"/>
</dbReference>
<dbReference type="PROSITE" id="PS00310">
    <property type="entry name" value="LAMP_1"/>
    <property type="match status" value="1"/>
</dbReference>
<accession>B0WX40</accession>
<dbReference type="FunCoup" id="B0WX40">
    <property type="interactions" value="475"/>
</dbReference>
<keyword evidence="9" id="KW-0967">Endosome</keyword>
<evidence type="ECO:0000313" key="29">
    <source>
        <dbReference type="EMBL" id="EDS36301.1"/>
    </source>
</evidence>
<evidence type="ECO:0000256" key="10">
    <source>
        <dbReference type="ARBA" id="ARBA00022989"/>
    </source>
</evidence>
<keyword evidence="12 23" id="KW-0472">Membrane</keyword>
<dbReference type="EnsemblMetazoa" id="CPIJ011990-RA">
    <property type="protein sequence ID" value="CPIJ011990-PA"/>
    <property type="gene ID" value="CPIJ011990"/>
</dbReference>
<comment type="subcellular location">
    <subcellularLocation>
        <location evidence="4">Cell projection</location>
        <location evidence="4">Dendrite</location>
    </subcellularLocation>
    <subcellularLocation>
        <location evidence="20">Cell projection</location>
        <location evidence="20">Growth cone membrane</location>
        <topology evidence="20">Single-pass type I membrane protein</topology>
    </subcellularLocation>
    <subcellularLocation>
        <location evidence="18">Cytoplasmic vesicle</location>
        <location evidence="18">Secretory vesicle</location>
        <location evidence="18">Synaptic vesicle membrane</location>
        <topology evidence="18">Single-pass type I membrane protein</topology>
    </subcellularLocation>
    <subcellularLocation>
        <location evidence="2">Early endosome membrane</location>
        <topology evidence="2">Single-pass type I membrane protein</topology>
    </subcellularLocation>
    <subcellularLocation>
        <location evidence="1">Endoplasmic reticulum-Golgi intermediate compartment membrane</location>
        <topology evidence="1">Single-pass type I membrane protein</topology>
    </subcellularLocation>
    <subcellularLocation>
        <location evidence="23">Membrane</location>
        <topology evidence="23">Single-pass type I membrane protein</topology>
    </subcellularLocation>
    <subcellularLocation>
        <location evidence="3">Recycling endosome</location>
    </subcellularLocation>
</comment>
<feature type="transmembrane region" description="Helical" evidence="25">
    <location>
        <begin position="278"/>
        <end position="300"/>
    </location>
</feature>
<evidence type="ECO:0000256" key="24">
    <source>
        <dbReference type="SAM" id="MobiDB-lite"/>
    </source>
</evidence>
<dbReference type="STRING" id="7176.B0WX40"/>
<keyword evidence="7 23" id="KW-0812">Transmembrane</keyword>
<keyword evidence="14" id="KW-0325">Glycoprotein</keyword>
<gene>
    <name evidence="30" type="primary">6044446</name>
    <name evidence="29" type="ORF">CpipJ_CPIJ011990</name>
</gene>
<evidence type="ECO:0000259" key="28">
    <source>
        <dbReference type="Pfam" id="PF21222"/>
    </source>
</evidence>
<dbReference type="EMBL" id="DS232158">
    <property type="protein sequence ID" value="EDS36301.1"/>
    <property type="molecule type" value="Genomic_DNA"/>
</dbReference>
<keyword evidence="10 25" id="KW-1133">Transmembrane helix</keyword>
<dbReference type="GO" id="GO:0005886">
    <property type="term" value="C:plasma membrane"/>
    <property type="evidence" value="ECO:0007669"/>
    <property type="project" value="UniProtKB-SubCell"/>
</dbReference>
<dbReference type="VEuPathDB" id="VectorBase:CPIJ011990"/>
<dbReference type="AlphaFoldDB" id="B0WX40"/>
<comment type="caution">
    <text evidence="23">Lacks conserved residue(s) required for the propagation of feature annotation.</text>
</comment>
<keyword evidence="31" id="KW-1185">Reference proteome</keyword>
<evidence type="ECO:0000256" key="6">
    <source>
        <dbReference type="ARBA" id="ARBA00022475"/>
    </source>
</evidence>
<dbReference type="GO" id="GO:0072594">
    <property type="term" value="P:establishment of protein localization to organelle"/>
    <property type="evidence" value="ECO:0007669"/>
    <property type="project" value="TreeGrafter"/>
</dbReference>
<dbReference type="OrthoDB" id="6232933at2759"/>
<evidence type="ECO:0000256" key="14">
    <source>
        <dbReference type="ARBA" id="ARBA00023180"/>
    </source>
</evidence>
<evidence type="ECO:0000256" key="17">
    <source>
        <dbReference type="ARBA" id="ARBA00023329"/>
    </source>
</evidence>
<keyword evidence="15" id="KW-0458">Lysosome</keyword>
<dbReference type="KEGG" id="cqu:CpipJ_CPIJ011990"/>
<evidence type="ECO:0000256" key="5">
    <source>
        <dbReference type="ARBA" id="ARBA00009644"/>
    </source>
</evidence>
<dbReference type="eggNOG" id="KOG4818">
    <property type="taxonomic scope" value="Eukaryota"/>
</dbReference>
<evidence type="ECO:0000256" key="8">
    <source>
        <dbReference type="ARBA" id="ARBA00022729"/>
    </source>
</evidence>
<keyword evidence="13 23" id="KW-1015">Disulfide bond</keyword>
<evidence type="ECO:0000256" key="19">
    <source>
        <dbReference type="ARBA" id="ARBA00053950"/>
    </source>
</evidence>
<organism>
    <name type="scientific">Culex quinquefasciatus</name>
    <name type="common">Southern house mosquito</name>
    <name type="synonym">Culex pungens</name>
    <dbReference type="NCBI Taxonomy" id="7176"/>
    <lineage>
        <taxon>Eukaryota</taxon>
        <taxon>Metazoa</taxon>
        <taxon>Ecdysozoa</taxon>
        <taxon>Arthropoda</taxon>
        <taxon>Hexapoda</taxon>
        <taxon>Insecta</taxon>
        <taxon>Pterygota</taxon>
        <taxon>Neoptera</taxon>
        <taxon>Endopterygota</taxon>
        <taxon>Diptera</taxon>
        <taxon>Nematocera</taxon>
        <taxon>Culicoidea</taxon>
        <taxon>Culicidae</taxon>
        <taxon>Culicinae</taxon>
        <taxon>Culicini</taxon>
        <taxon>Culex</taxon>
        <taxon>Culex</taxon>
    </lineage>
</organism>
<keyword evidence="17" id="KW-0968">Cytoplasmic vesicle</keyword>
<evidence type="ECO:0000256" key="9">
    <source>
        <dbReference type="ARBA" id="ARBA00022753"/>
    </source>
</evidence>
<dbReference type="Gene3D" id="2.40.160.110">
    <property type="match status" value="1"/>
</dbReference>
<evidence type="ECO:0000259" key="27">
    <source>
        <dbReference type="Pfam" id="PF01299"/>
    </source>
</evidence>
<evidence type="ECO:0000256" key="20">
    <source>
        <dbReference type="ARBA" id="ARBA00060492"/>
    </source>
</evidence>
<keyword evidence="8 26" id="KW-0732">Signal</keyword>
<evidence type="ECO:0000256" key="3">
    <source>
        <dbReference type="ARBA" id="ARBA00004172"/>
    </source>
</evidence>
<name>B0WX40_CULQU</name>
<dbReference type="InParanoid" id="B0WX40"/>
<comment type="function">
    <text evidence="19">Plays a role in short-term synaptic plasticity in a subset of GABAergic neurons in the brain.</text>
</comment>
<dbReference type="PROSITE" id="PS51407">
    <property type="entry name" value="LAMP_3"/>
    <property type="match status" value="1"/>
</dbReference>
<evidence type="ECO:0000256" key="2">
    <source>
        <dbReference type="ARBA" id="ARBA00004158"/>
    </source>
</evidence>
<dbReference type="HOGENOM" id="CLU_068123_0_0_1"/>
<dbReference type="GO" id="GO:0005765">
    <property type="term" value="C:lysosomal membrane"/>
    <property type="evidence" value="ECO:0007669"/>
    <property type="project" value="TreeGrafter"/>
</dbReference>
<evidence type="ECO:0000313" key="30">
    <source>
        <dbReference type="EnsemblMetazoa" id="CPIJ011990-PA"/>
    </source>
</evidence>
<feature type="domain" description="Lysosome-associated membrane glycoprotein 2-like transmembrane" evidence="28">
    <location>
        <begin position="279"/>
        <end position="307"/>
    </location>
</feature>
<evidence type="ECO:0000256" key="13">
    <source>
        <dbReference type="ARBA" id="ARBA00023157"/>
    </source>
</evidence>
<evidence type="ECO:0000256" key="21">
    <source>
        <dbReference type="ARBA" id="ARBA00074379"/>
    </source>
</evidence>
<evidence type="ECO:0000256" key="11">
    <source>
        <dbReference type="ARBA" id="ARBA00023018"/>
    </source>
</evidence>
<evidence type="ECO:0000256" key="22">
    <source>
        <dbReference type="ARBA" id="ARBA00076257"/>
    </source>
</evidence>
<dbReference type="InterPro" id="IPR002000">
    <property type="entry name" value="Lysosome-assoc_membr_glycop"/>
</dbReference>
<keyword evidence="6" id="KW-1003">Cell membrane</keyword>
<dbReference type="GO" id="GO:0031902">
    <property type="term" value="C:late endosome membrane"/>
    <property type="evidence" value="ECO:0007669"/>
    <property type="project" value="TreeGrafter"/>
</dbReference>
<reference evidence="29" key="1">
    <citation type="submission" date="2007-03" db="EMBL/GenBank/DDBJ databases">
        <title>Annotation of Culex pipiens quinquefasciatus.</title>
        <authorList>
            <consortium name="The Broad Institute Genome Sequencing Platform"/>
            <person name="Atkinson P.W."/>
            <person name="Hemingway J."/>
            <person name="Christensen B.M."/>
            <person name="Higgs S."/>
            <person name="Kodira C."/>
            <person name="Hannick L."/>
            <person name="Megy K."/>
            <person name="O'Leary S."/>
            <person name="Pearson M."/>
            <person name="Haas B.J."/>
            <person name="Mauceli E."/>
            <person name="Wortman J.R."/>
            <person name="Lee N.H."/>
            <person name="Guigo R."/>
            <person name="Stanke M."/>
            <person name="Alvarado L."/>
            <person name="Amedeo P."/>
            <person name="Antoine C.H."/>
            <person name="Arensburger P."/>
            <person name="Bidwell S.L."/>
            <person name="Crawford M."/>
            <person name="Camaro F."/>
            <person name="Devon K."/>
            <person name="Engels R."/>
            <person name="Hammond M."/>
            <person name="Howarth C."/>
            <person name="Koehrsen M."/>
            <person name="Lawson D."/>
            <person name="Montgomery P."/>
            <person name="Nene V."/>
            <person name="Nusbaum C."/>
            <person name="Puiu D."/>
            <person name="Romero-Severson J."/>
            <person name="Severson D.W."/>
            <person name="Shumway M."/>
            <person name="Sisk P."/>
            <person name="Stolte C."/>
            <person name="Zeng Q."/>
            <person name="Eisenstadt E."/>
            <person name="Fraser-Liggett C."/>
            <person name="Strausberg R."/>
            <person name="Galagan J."/>
            <person name="Birren B."/>
            <person name="Collins F.H."/>
        </authorList>
    </citation>
    <scope>NUCLEOTIDE SEQUENCE [LARGE SCALE GENOMIC DNA]</scope>
    <source>
        <strain evidence="29">JHB</strain>
    </source>
</reference>
<keyword evidence="11" id="KW-0770">Synapse</keyword>
<dbReference type="VEuPathDB" id="VectorBase:CQUJHB016635"/>
<evidence type="ECO:0000313" key="31">
    <source>
        <dbReference type="Proteomes" id="UP000002320"/>
    </source>
</evidence>
<dbReference type="InterPro" id="IPR048524">
    <property type="entry name" value="Lamp2-like_TM"/>
</dbReference>
<evidence type="ECO:0000256" key="1">
    <source>
        <dbReference type="ARBA" id="ARBA00004151"/>
    </source>
</evidence>
<evidence type="ECO:0000256" key="16">
    <source>
        <dbReference type="ARBA" id="ARBA00023273"/>
    </source>
</evidence>
<evidence type="ECO:0000256" key="15">
    <source>
        <dbReference type="ARBA" id="ARBA00023228"/>
    </source>
</evidence>
<dbReference type="InterPro" id="IPR018134">
    <property type="entry name" value="LAMP_CS"/>
</dbReference>
<evidence type="ECO:0000256" key="12">
    <source>
        <dbReference type="ARBA" id="ARBA00023136"/>
    </source>
</evidence>
<evidence type="ECO:0000256" key="23">
    <source>
        <dbReference type="PROSITE-ProRule" id="PRU00740"/>
    </source>
</evidence>